<keyword evidence="1" id="KW-0812">Transmembrane</keyword>
<accession>A0A0G0XKC6</accession>
<sequence length="109" mass="12460">MTEKVGDKIYDTKYADLSSFFADLNKPLNLAIALLVLIFISFILLRKFSNKIVVILFIVLIYILIGAFFAPGMWGGQADFLYDPRNISQNMPKAWTLILLWPLTIIFRG</sequence>
<organism evidence="2 3">
    <name type="scientific">Candidatus Curtissbacteria bacterium GW2011_GWA1_41_11</name>
    <dbReference type="NCBI Taxonomy" id="1618409"/>
    <lineage>
        <taxon>Bacteria</taxon>
        <taxon>Candidatus Curtissiibacteriota</taxon>
    </lineage>
</organism>
<keyword evidence="1" id="KW-0472">Membrane</keyword>
<dbReference type="EMBL" id="LCAG01000001">
    <property type="protein sequence ID" value="KKR88102.1"/>
    <property type="molecule type" value="Genomic_DNA"/>
</dbReference>
<evidence type="ECO:0000313" key="2">
    <source>
        <dbReference type="EMBL" id="KKR88102.1"/>
    </source>
</evidence>
<dbReference type="Proteomes" id="UP000034854">
    <property type="component" value="Unassembled WGS sequence"/>
</dbReference>
<gene>
    <name evidence="2" type="ORF">UU34_C0001G0099</name>
</gene>
<reference evidence="2 3" key="1">
    <citation type="journal article" date="2015" name="Nature">
        <title>rRNA introns, odd ribosomes, and small enigmatic genomes across a large radiation of phyla.</title>
        <authorList>
            <person name="Brown C.T."/>
            <person name="Hug L.A."/>
            <person name="Thomas B.C."/>
            <person name="Sharon I."/>
            <person name="Castelle C.J."/>
            <person name="Singh A."/>
            <person name="Wilkins M.J."/>
            <person name="Williams K.H."/>
            <person name="Banfield J.F."/>
        </authorList>
    </citation>
    <scope>NUCLEOTIDE SEQUENCE [LARGE SCALE GENOMIC DNA]</scope>
</reference>
<keyword evidence="1" id="KW-1133">Transmembrane helix</keyword>
<name>A0A0G0XKC6_9BACT</name>
<evidence type="ECO:0000256" key="1">
    <source>
        <dbReference type="SAM" id="Phobius"/>
    </source>
</evidence>
<dbReference type="AlphaFoldDB" id="A0A0G0XKC6"/>
<feature type="transmembrane region" description="Helical" evidence="1">
    <location>
        <begin position="28"/>
        <end position="45"/>
    </location>
</feature>
<proteinExistence type="predicted"/>
<protein>
    <submittedName>
        <fullName evidence="2">Uncharacterized protein</fullName>
    </submittedName>
</protein>
<comment type="caution">
    <text evidence="2">The sequence shown here is derived from an EMBL/GenBank/DDBJ whole genome shotgun (WGS) entry which is preliminary data.</text>
</comment>
<feature type="transmembrane region" description="Helical" evidence="1">
    <location>
        <begin position="52"/>
        <end position="70"/>
    </location>
</feature>
<evidence type="ECO:0000313" key="3">
    <source>
        <dbReference type="Proteomes" id="UP000034854"/>
    </source>
</evidence>